<evidence type="ECO:0000313" key="19">
    <source>
        <dbReference type="Proteomes" id="UP000009046"/>
    </source>
</evidence>
<dbReference type="Gene3D" id="1.10.8.720">
    <property type="entry name" value="Region D6 of dynein motor"/>
    <property type="match status" value="1"/>
</dbReference>
<comment type="similarity">
    <text evidence="2">Belongs to the dynein heavy chain family.</text>
</comment>
<evidence type="ECO:0000313" key="18">
    <source>
        <dbReference type="EnsemblMetazoa" id="PHUM061490-PA"/>
    </source>
</evidence>
<dbReference type="InterPro" id="IPR003593">
    <property type="entry name" value="AAA+_ATPase"/>
</dbReference>
<dbReference type="KEGG" id="phu:Phum_PHUM061490"/>
<dbReference type="Pfam" id="PF12774">
    <property type="entry name" value="AAA_6"/>
    <property type="match status" value="1"/>
</dbReference>
<dbReference type="HOGENOM" id="CLU_000038_7_0_1"/>
<keyword evidence="6" id="KW-0493">Microtubule</keyword>
<evidence type="ECO:0000256" key="8">
    <source>
        <dbReference type="ARBA" id="ARBA00022741"/>
    </source>
</evidence>
<dbReference type="Gene3D" id="1.10.8.710">
    <property type="match status" value="1"/>
</dbReference>
<dbReference type="RefSeq" id="XP_002423480.1">
    <property type="nucleotide sequence ID" value="XM_002423435.1"/>
</dbReference>
<dbReference type="SUPFAM" id="SSF52540">
    <property type="entry name" value="P-loop containing nucleoside triphosphate hydrolases"/>
    <property type="match status" value="4"/>
</dbReference>
<evidence type="ECO:0000256" key="11">
    <source>
        <dbReference type="ARBA" id="ARBA00023054"/>
    </source>
</evidence>
<dbReference type="Pfam" id="PF18199">
    <property type="entry name" value="Dynein_C"/>
    <property type="match status" value="1"/>
</dbReference>
<feature type="coiled-coil region" evidence="15">
    <location>
        <begin position="1038"/>
        <end position="1065"/>
    </location>
</feature>
<feature type="coiled-coil region" evidence="15">
    <location>
        <begin position="3271"/>
        <end position="3347"/>
    </location>
</feature>
<dbReference type="GO" id="GO:0051293">
    <property type="term" value="P:establishment of spindle localization"/>
    <property type="evidence" value="ECO:0007669"/>
    <property type="project" value="UniProtKB-ARBA"/>
</dbReference>
<dbReference type="Gene3D" id="1.20.1270.280">
    <property type="match status" value="1"/>
</dbReference>
<dbReference type="InterPro" id="IPR026983">
    <property type="entry name" value="DHC"/>
</dbReference>
<dbReference type="GO" id="GO:0008569">
    <property type="term" value="F:minus-end-directed microtubule motor activity"/>
    <property type="evidence" value="ECO:0007669"/>
    <property type="project" value="InterPro"/>
</dbReference>
<feature type="domain" description="AAA+ ATPase" evidence="16">
    <location>
        <begin position="1767"/>
        <end position="1904"/>
    </location>
</feature>
<dbReference type="FunFam" id="3.40.50.300:FF:000122">
    <property type="entry name" value="Cytoplasmic dynein 1 heavy chain"/>
    <property type="match status" value="1"/>
</dbReference>
<dbReference type="GO" id="GO:0045505">
    <property type="term" value="F:dynein intermediate chain binding"/>
    <property type="evidence" value="ECO:0007669"/>
    <property type="project" value="InterPro"/>
</dbReference>
<dbReference type="InterPro" id="IPR043157">
    <property type="entry name" value="Dynein_AAA1S"/>
</dbReference>
<dbReference type="GO" id="GO:0051642">
    <property type="term" value="P:centrosome localization"/>
    <property type="evidence" value="ECO:0007669"/>
    <property type="project" value="UniProtKB-ARBA"/>
</dbReference>
<dbReference type="FunFam" id="3.40.50.300:FF:000373">
    <property type="entry name" value="Cytoplasmic dynein heavy chain 2"/>
    <property type="match status" value="1"/>
</dbReference>
<dbReference type="FunFam" id="1.10.8.710:FF:000005">
    <property type="entry name" value="Cytoplasmic dynein heavy chain 1"/>
    <property type="match status" value="1"/>
</dbReference>
<evidence type="ECO:0000256" key="12">
    <source>
        <dbReference type="ARBA" id="ARBA00023175"/>
    </source>
</evidence>
<dbReference type="Pfam" id="PF12777">
    <property type="entry name" value="MT"/>
    <property type="match status" value="1"/>
</dbReference>
<feature type="domain" description="AAA+ ATPase" evidence="16">
    <location>
        <begin position="2448"/>
        <end position="2598"/>
    </location>
</feature>
<dbReference type="FunFam" id="1.10.472.130:FF:000002">
    <property type="entry name" value="Cytoplasmic dynein heavy chain 1"/>
    <property type="match status" value="1"/>
</dbReference>
<protein>
    <recommendedName>
        <fullName evidence="4">Dynein heavy chain, cytoplasmic</fullName>
    </recommendedName>
    <alternativeName>
        <fullName evidence="14">Dynein heavy chain, cytosolic</fullName>
    </alternativeName>
</protein>
<dbReference type="GO" id="GO:0005858">
    <property type="term" value="C:axonemal dynein complex"/>
    <property type="evidence" value="ECO:0007669"/>
    <property type="project" value="TreeGrafter"/>
</dbReference>
<dbReference type="FunFam" id="3.40.50.300:FF:001956">
    <property type="entry name" value="Dynein cytoplasmic 1 heavy chain 1"/>
    <property type="match status" value="1"/>
</dbReference>
<sequence>MSQIRVINFSEDSPYETLHAFVSKSLAPYFKSYIKESGRAEREGDKMVPSVEKKMTELEMGLLHLQQNIDIPEISLQVHPSVANVVKKCSEEGRKPKVVDFGDLVEDSTFLNQLQNGVNRWIKEIQKVTKLDRDPSSGTALQEISFWLNLERALYRIQEKRESPEVTLTLDILKHGKRFHATVSFDTDTGLKQALATVNDYNPLMKDFPINDLLSATELERIRVAVEMIFNHLRKIRSTKYPIQRALRLVEAISRDLSSQLLKVLGTRLLMHKPFDEFEKVLTQCFDIFTTWEDEYDKLQGLLRDIMKKKRDENIKLVWRILPSHKRLQNRMEQMRRFRRQHEQLRSVIVRVLPPVSAAGKRNVEDGMSSEEVEEGLKILETADANAIEEVNLAYDNVKEVDCLDISKEGNALWDAAVQRYEDRIDRVEARITAHLRDQLGTAKNANEMFRIFSRFNALFVRPHIRGAIREYQTQLIQRVKDDIEALHEKFKVQYPQSKACRMSRVRDIPPVAGSIIWAQQIDRQLTAYLRRVEDVLGKGWENHIEGQKLKADGDSFRLKLNTTEIFEDWARRVQQRNMGVSGRIFTIETARSRTGRGNILKLKVNFLPEIITLSKEVRNLRHLGFRVPLAIVNKAHQANTLYPFAISLIESIRTYERTLEKIEHKSIIAPLVAGMRQDVQNLIAEGIDLVWESYKLDPYVERLAETVFSFQEKVEDLLVVEEQLDLDVRSLETCAYSAQTFSEILSKIQHSVDELSLRQYSNLHIWVQKLYENVEKHMAARLQAGIEAWTDTLKGKKKDIDLTMDTDLPTENPKKIGGEPQIPQMVLEVRIKNQAMYLFPSIEEARFQLMQQMFAWQAIVTSQQRLQSSRYHVGLEKPTLESYKHLLTKLPGGPEVLAKAYEAIEYKIKEVQNYSAEWFCYQALWDLQADNVYGKLGQDINLWMKCLNDIKKTRTTFDTSETRREFGPVVFDYAKVQSKVSLKYDSWHKDTLAKFGALLGNEMNSFHAQVNKSRTELEQQSIEAASTSDAVTFITYVQSLKKQMKAWEKQVELYRESQRILERQRFQFPQQWLHVDNIEGEWSAFNEIIKRKDSSIQTQVASLQVKIVAENKLVEARTSDLFNEWEKTKPVEGSIRPSDALRQLQTFEAKFSKLKEERDNVSKAKEALELQEPGGISSSEDKMQVVFEEMQDLRGVWSELSSIWSQIDEIREKPWLSVQPRKLRQQLDALLTQLKDLPARLRQYASYEFVRKMLQNYVKVNMLIVELKSDALKERHWKVLMKHLKVNWILSELTLGQVWDVNLLKNDSIVKDIILVAQGEMALEEFLKQVRESWQHYQLDMINYQNKCKIIRGWDDLFNKVKEHINSVAAMKLSPYYKVFEEEALTWEEKLNRINALFDVWIDVQRRWVYLEGIFSGSADIKTLLPVETSRFQSISSEFLGLMKKVSKSPMVIDVLNIPGVQRSLERLADLLGKIQKALGEYLERERTSFPRFYFVGDEDLLEIIGNSKNIGRLQKHFKKMFAGVAALTLSKEDTVITGLSSREGEEVIFTEEISTVENPKINEWLTLVEKQMRITLASCLANAVKDIKQFKEGPINAEEYMKWCDRYQAQIVVLAAQILWSEDVEEALVHIHNSTDRNMKPLEHVLNQVEATLNILADSVLQEQPPLRRKKLEHLINEFVHKRTVTRRLISNGVTSPKAFEWLCEMRFYFDPRQTEALRQLTIHMANAKFYYGFEYLGVQDRLVQTPLTDRCYLTMTQALETRLGGSPFGPAGTGKTESVKALGHQLGRFVLVFNCDETFDFQAMGRIFVGLCQVGAWGCFDEFNRLEERMLSAVSQQIQAIQEALKSQKEGSISVEIVGKQVKVSTDMAIFITMNPGYAGRSNLPDNLKKLFRSLAMTKPDRQLIAEVMLFSQGFRSAEKLACKIVPFFKLCDEQLSNQSHYDFGLRALKSVLVSAGNVKRDRIQRIKENLKNKGDSNTDEASIAENLPEQAILIQSVCETMVPKLVAEDIPLLFSLLSDVFPNVSYTRAEMTKLKEEIKKVCQEEYLTCGEGEETGGAWMEKVLQLYQICNLNHGLMMVGPSGSGKTAAWKVLLKALERLEGVEGVAHVIDPKAISKEALYGVLDANTREWTDGLFTHILRKIIDNVRGEINKRQWIIFDGDVDPEWVENLNSVLDDNKLLTLPNGERLSLPPNVRIMFEVQDLKYATLATVSRCGMVWFSEDILLTEMIFENYLSKLKNIPLEGEDERETSIGSKTNEKKMDDVLSPTMQVQRDVALILTPYFGPDALVVRCLEFAIKQEHIMDFTRLRALNSLFSMLNQGVRNVLEHNESHPDFPLSNEQLEAYIPKCLVYSLLWSFSGDSKLKVRSNLGDFIRSITTIPLPVSTNLPIIDYEVNVLGDWAPWSNKVPQIEIETHKVAAPDVVVPTLDTVRHESLLYTWLAEHKPLVLCGPPGSGKTMTLFSALRALPDMEVVGLNFSSATTPELLLKTFDHYCEYRKTPNGVILSPVQLGKWLILFCDEINLPDMDRYGTQRVISFLRQLVEHRGFYRSSDQAWVSLERIQFVGACNPPTDPGRKPLSHRFLRHVPVIYVDYPGETSLKQIYGTFSRAMLRLVPTLRGFAEPLTNAMVEFYLVSQEKFTQDMQPHYVYSPREMTRWVRGICEAIRPLDTISSEGLVRIWAHEALRLFQDRLVEDHERKWTNENIDAVAIKHFPGINKETALARPILYSNWLTKDYLPVNREELRDYVKARLKVFYEEELDVQLVLFDEVLDHVLRIDRIFRQPQGHLLLIGASGAGKTTLSRFVAWMNGLSVFQIKVHNKYTGEDFDEDLRSVLKRSGCKDEKIAFILDESNVLESGFLERMNTLLANGEVPGLFEGDEYTTLITQCKEGAQREGLMLDSNEELYKWFTGQVMKNLHVVFTMNPSSEGLKDRAATSPALFNRCVLNWFGDWSDGALYQVGMEFTNRIDLDRPTWTPPDTLPITNHRLPAHPTHREAVINAFVYVHETLHKANARLTKRGGRTTTITPRHYLDFINHFVKLYNEKRSDLEEQQLHLNVGLNKIAETVEQVEEMQKSLAVKSRELNEKNEAANAKLRQIVKDQHEAEKKKLQSEEIQEALEKQTIQIAQKREDVMVDLAQVEPAVIDAQQAVKSIKKQYLVEIRSMANPPAIVKLALESICLLLGENATDWKAIRAVIMRENFINSIVQNFSTEGITDEMREKMKIKYLSNPDYNFEKVNRASLACGPMVKWAIAQINYADMLKRVEPLRDELKSLEVQADENKNKYEEVKNLISQFEQSISSYKDEYALLISQAHAIKIDLENIQAKVDRSRALLRSLAIESERWESTSETFKSQMSSIIGDVLLSSAFLSYAGYFDQHYRQNLFTTWCHHLQQAGIQFRLDIARTEYLSNPDERLRWQANALPTDDLCTENAIMLKRFNRYPLIIDPSGQATEFIMNEFADRKITKTSFLDDSFRKNLESALRFGNPLLVQDVENYDPILNPVLNRELRRTGGRVLITLGDQDIDLSPSFVIFLSTRDPTVEFPPDICSRVTFVNFTVTRSSLQSQCLNQVLKAERPDIDEKRSDLLKLQGEFHLRLRQLEKSLLQALNDAKGKILDDDSVITTLETLKKEAEDISRKVEETDKVIAEIETVSLQYLPLSQACSNIYFTMDSLNQIHFLYQYSLKFFLEIFSSVLHNNSELANLTDNAARLGVITKTLFSVCYERVARGMLHADRLTFALLLCRIHLKGVPNESVFDEEFHFFLRGKEGMLDVNPPAIEGLNQEQLEAIMRISTKLKPFRNIAKIITSMPEFGAWLQQSTPEQNVPKLWENVTLSDIGDAMYQLLAIQTFRPDRVIAAATQFVSVVLGEDFMPMAEKELNLAERWESELRANVPILLCSVPGYDASGRVDDLAVELKVPLASIAIGSAEGFSQAEKAINVAVKSGRWVLLKNVHLAPQWLVQLEKKLHSIQPHSNFRLFLTMEINLKLPVNLLRAGRIFVFEPPPGIRANLLRTFSTVSAQRMMKAPSERARLYFLLAWFHAIVQERLRYAPLGWAKYYEFNESDLRVACDTLDTWIEATAMGRTNLPPEKVPWDALVTLLSQCIYGGKIDNDFDQRLLASFLAKLFTPKSFETDFALVANVDGVAGGPGGQRHITMPDGNRRDQFLQWIEALSDRQTPSWLGLPNNAEKVLLTTLGTDLVGKLLKMQQLEDDEELAYSPDESLDQTIVQDVDGRPSWMKTLHNSATTWLQLLPKSLKTLRRTVENIKDPIYRYFEREVNLGSKLLSDVIHDLEDISLICRGDKKQTNYHRAMLSDLVKGILPGHWRRYTVPRGCTVIQWITDFSQRIKQLQEVSKVVSNKGAKELKSFNVWLGGLLNPEAYVTATRQSVAQANGWSLEELVLDITISDGNDVNADDCSFAVIGLKLQGAQCRNNQLHLTSAIMTELPMTLLRWVRASAVSNGKLSLPVYLNSTRTELLFTVDLNIAAGQERHSFYERGVALLTSTALN</sequence>
<evidence type="ECO:0000256" key="7">
    <source>
        <dbReference type="ARBA" id="ARBA00022737"/>
    </source>
</evidence>
<evidence type="ECO:0000256" key="6">
    <source>
        <dbReference type="ARBA" id="ARBA00022701"/>
    </source>
</evidence>
<dbReference type="InterPro" id="IPR041658">
    <property type="entry name" value="AAA_lid_11"/>
</dbReference>
<reference evidence="17" key="1">
    <citation type="submission" date="2007-04" db="EMBL/GenBank/DDBJ databases">
        <title>Annotation of Pediculus humanus corporis strain USDA.</title>
        <authorList>
            <person name="Kirkness E."/>
            <person name="Hannick L."/>
            <person name="Hass B."/>
            <person name="Bruggner R."/>
            <person name="Lawson D."/>
            <person name="Bidwell S."/>
            <person name="Joardar V."/>
            <person name="Caler E."/>
            <person name="Walenz B."/>
            <person name="Inman J."/>
            <person name="Schobel S."/>
            <person name="Galinsky K."/>
            <person name="Amedeo P."/>
            <person name="Strausberg R."/>
        </authorList>
    </citation>
    <scope>NUCLEOTIDE SEQUENCE</scope>
    <source>
        <strain evidence="17">USDA</strain>
    </source>
</reference>
<dbReference type="InterPro" id="IPR042219">
    <property type="entry name" value="AAA_lid_11_sf"/>
</dbReference>
<dbReference type="CDD" id="cd00009">
    <property type="entry name" value="AAA"/>
    <property type="match status" value="2"/>
</dbReference>
<dbReference type="FunFam" id="3.20.180.20:FF:000002">
    <property type="entry name" value="Cytoplasmic dynein heavy chain 1"/>
    <property type="match status" value="1"/>
</dbReference>
<evidence type="ECO:0000256" key="9">
    <source>
        <dbReference type="ARBA" id="ARBA00022840"/>
    </source>
</evidence>
<dbReference type="InterPro" id="IPR043160">
    <property type="entry name" value="Dynein_C_barrel"/>
</dbReference>
<dbReference type="STRING" id="121224.E0VBI6"/>
<gene>
    <name evidence="18" type="primary">8231008</name>
    <name evidence="17" type="ORF">Phum_PHUM061490</name>
</gene>
<dbReference type="InterPro" id="IPR042228">
    <property type="entry name" value="Dynein_linker_3"/>
</dbReference>
<evidence type="ECO:0000256" key="13">
    <source>
        <dbReference type="ARBA" id="ARBA00023212"/>
    </source>
</evidence>
<dbReference type="GO" id="GO:0005874">
    <property type="term" value="C:microtubule"/>
    <property type="evidence" value="ECO:0007669"/>
    <property type="project" value="UniProtKB-KW"/>
</dbReference>
<dbReference type="PANTHER" id="PTHR46532:SF13">
    <property type="entry name" value="CYTOPLASMIC DYNEIN 1 HEAVY CHAIN 1"/>
    <property type="match status" value="1"/>
</dbReference>
<dbReference type="Pfam" id="PF08385">
    <property type="entry name" value="DHC_N1"/>
    <property type="match status" value="1"/>
</dbReference>
<evidence type="ECO:0000256" key="10">
    <source>
        <dbReference type="ARBA" id="ARBA00023017"/>
    </source>
</evidence>
<dbReference type="Pfam" id="PF12775">
    <property type="entry name" value="AAA_7"/>
    <property type="match status" value="1"/>
</dbReference>
<keyword evidence="11 15" id="KW-0175">Coiled coil</keyword>
<dbReference type="VEuPathDB" id="VectorBase:PHUM061490"/>
<feature type="coiled-coil region" evidence="15">
    <location>
        <begin position="1145"/>
        <end position="1172"/>
    </location>
</feature>
<dbReference type="InterPro" id="IPR054354">
    <property type="entry name" value="DYNC2H1-like_lid"/>
</dbReference>
<dbReference type="FunFam" id="1.10.287.2620:FF:000001">
    <property type="entry name" value="Cytoplasmic dynein heavy chain 1"/>
    <property type="match status" value="1"/>
</dbReference>
<evidence type="ECO:0000256" key="5">
    <source>
        <dbReference type="ARBA" id="ARBA00022490"/>
    </source>
</evidence>
<evidence type="ECO:0000256" key="1">
    <source>
        <dbReference type="ARBA" id="ARBA00004245"/>
    </source>
</evidence>
<dbReference type="Gene3D" id="1.20.920.30">
    <property type="match status" value="1"/>
</dbReference>
<accession>E0VBI6</accession>
<dbReference type="InterPro" id="IPR035706">
    <property type="entry name" value="AAA_9"/>
</dbReference>
<dbReference type="Pfam" id="PF08393">
    <property type="entry name" value="DHC_N2"/>
    <property type="match status" value="1"/>
</dbReference>
<evidence type="ECO:0000259" key="16">
    <source>
        <dbReference type="SMART" id="SM00382"/>
    </source>
</evidence>
<dbReference type="InterPro" id="IPR042222">
    <property type="entry name" value="Dynein_2_N"/>
</dbReference>
<dbReference type="Gene3D" id="3.10.490.20">
    <property type="match status" value="1"/>
</dbReference>
<dbReference type="OrthoDB" id="14187at2759"/>
<feature type="domain" description="AAA+ ATPase" evidence="16">
    <location>
        <begin position="2076"/>
        <end position="2227"/>
    </location>
</feature>
<dbReference type="SMART" id="SM00382">
    <property type="entry name" value="AAA"/>
    <property type="match status" value="4"/>
</dbReference>
<dbReference type="Gene3D" id="1.20.920.20">
    <property type="match status" value="2"/>
</dbReference>
<feature type="coiled-coil region" evidence="15">
    <location>
        <begin position="3069"/>
        <end position="3138"/>
    </location>
</feature>
<keyword evidence="12" id="KW-0505">Motor protein</keyword>
<dbReference type="InParanoid" id="E0VBI6"/>
<dbReference type="Gene3D" id="6.10.140.1060">
    <property type="match status" value="1"/>
</dbReference>
<dbReference type="GeneID" id="8231008"/>
<evidence type="ECO:0000256" key="3">
    <source>
        <dbReference type="ARBA" id="ARBA00011655"/>
    </source>
</evidence>
<evidence type="ECO:0000256" key="4">
    <source>
        <dbReference type="ARBA" id="ARBA00022197"/>
    </source>
</evidence>
<dbReference type="InterPro" id="IPR024743">
    <property type="entry name" value="Dynein_HC_stalk"/>
</dbReference>
<keyword evidence="5" id="KW-0963">Cytoplasm</keyword>
<dbReference type="Pfam" id="PF12780">
    <property type="entry name" value="AAA_8"/>
    <property type="match status" value="1"/>
</dbReference>
<dbReference type="GO" id="GO:0048469">
    <property type="term" value="P:cell maturation"/>
    <property type="evidence" value="ECO:0007669"/>
    <property type="project" value="UniProtKB-ARBA"/>
</dbReference>
<dbReference type="EMBL" id="DS235030">
    <property type="protein sequence ID" value="EEB10742.1"/>
    <property type="molecule type" value="Genomic_DNA"/>
</dbReference>
<evidence type="ECO:0000256" key="14">
    <source>
        <dbReference type="ARBA" id="ARBA00033439"/>
    </source>
</evidence>
<dbReference type="Gene3D" id="1.10.287.2620">
    <property type="match status" value="1"/>
</dbReference>
<dbReference type="Gene3D" id="3.20.180.20">
    <property type="entry name" value="Dynein heavy chain, N-terminal domain 2"/>
    <property type="match status" value="1"/>
</dbReference>
<dbReference type="eggNOG" id="KOG3595">
    <property type="taxonomic scope" value="Eukaryota"/>
</dbReference>
<dbReference type="InterPro" id="IPR027417">
    <property type="entry name" value="P-loop_NTPase"/>
</dbReference>
<keyword evidence="10" id="KW-0243">Dynein</keyword>
<dbReference type="InterPro" id="IPR013602">
    <property type="entry name" value="Dynein_heavy_linker"/>
</dbReference>
<dbReference type="FunFam" id="1.10.8.1220:FF:000002">
    <property type="entry name" value="cytoplasmic dynein 1 heavy chain 1-like"/>
    <property type="match status" value="1"/>
</dbReference>
<keyword evidence="19" id="KW-1185">Reference proteome</keyword>
<dbReference type="InterPro" id="IPR013594">
    <property type="entry name" value="Dynein_heavy_tail"/>
</dbReference>
<keyword evidence="13" id="KW-0206">Cytoskeleton</keyword>
<name>E0VBI6_PEDHC</name>
<dbReference type="Pfam" id="PF17852">
    <property type="entry name" value="Dynein_AAA_lid"/>
    <property type="match status" value="1"/>
</dbReference>
<dbReference type="FunFam" id="1.20.920.30:FF:000001">
    <property type="entry name" value="Cytoplasmic dynein heavy chain 1"/>
    <property type="match status" value="1"/>
</dbReference>
<comment type="subunit">
    <text evidence="3">Consists of at least two heavy chains and a number of intermediate and light chains.</text>
</comment>
<evidence type="ECO:0000256" key="15">
    <source>
        <dbReference type="SAM" id="Coils"/>
    </source>
</evidence>
<proteinExistence type="inferred from homology"/>
<keyword evidence="7" id="KW-0677">Repeat</keyword>
<dbReference type="Gene3D" id="1.10.8.1220">
    <property type="match status" value="1"/>
</dbReference>
<dbReference type="GO" id="GO:0051235">
    <property type="term" value="P:maintenance of location"/>
    <property type="evidence" value="ECO:0007669"/>
    <property type="project" value="UniProtKB-ARBA"/>
</dbReference>
<dbReference type="FunFam" id="1.20.1270.280:FF:000004">
    <property type="entry name" value="Cytoplasmic dynein heavy chain 2"/>
    <property type="match status" value="1"/>
</dbReference>
<dbReference type="InterPro" id="IPR041228">
    <property type="entry name" value="Dynein_C"/>
</dbReference>
<dbReference type="FunFam" id="3.10.490.20:FF:000004">
    <property type="entry name" value="Cytoplasmic dynein heavy chain 2"/>
    <property type="match status" value="1"/>
</dbReference>
<dbReference type="GO" id="GO:1904115">
    <property type="term" value="C:axon cytoplasm"/>
    <property type="evidence" value="ECO:0007669"/>
    <property type="project" value="GOC"/>
</dbReference>
<dbReference type="FunFam" id="1.20.58.1120:FF:000003">
    <property type="entry name" value="Cytoplasmic dynein heavy chain 1"/>
    <property type="match status" value="1"/>
</dbReference>
<dbReference type="FunFam" id="3.40.50.300:FF:000071">
    <property type="entry name" value="Cytoplasmic dynein heavy chain 1"/>
    <property type="match status" value="1"/>
</dbReference>
<dbReference type="FunFam" id="1.10.8.720:FF:000003">
    <property type="entry name" value="Cytoplasmic dynein heavy chain 2"/>
    <property type="match status" value="1"/>
</dbReference>
<keyword evidence="9" id="KW-0067">ATP-binding</keyword>
<dbReference type="Pfam" id="PF18198">
    <property type="entry name" value="AAA_lid_11"/>
    <property type="match status" value="1"/>
</dbReference>
<keyword evidence="8" id="KW-0547">Nucleotide-binding</keyword>
<dbReference type="PANTHER" id="PTHR46532">
    <property type="entry name" value="MALE FERTILITY FACTOR KL5"/>
    <property type="match status" value="1"/>
</dbReference>
<evidence type="ECO:0000256" key="2">
    <source>
        <dbReference type="ARBA" id="ARBA00008887"/>
    </source>
</evidence>
<reference evidence="17" key="2">
    <citation type="submission" date="2007-04" db="EMBL/GenBank/DDBJ databases">
        <title>The genome of the human body louse.</title>
        <authorList>
            <consortium name="The Human Body Louse Genome Consortium"/>
            <person name="Kirkness E."/>
            <person name="Walenz B."/>
            <person name="Hass B."/>
            <person name="Bruggner R."/>
            <person name="Strausberg R."/>
        </authorList>
    </citation>
    <scope>NUCLEOTIDE SEQUENCE</scope>
    <source>
        <strain evidence="17">USDA</strain>
    </source>
</reference>
<dbReference type="GO" id="GO:0072384">
    <property type="term" value="P:organelle transport along microtubule"/>
    <property type="evidence" value="ECO:0007669"/>
    <property type="project" value="UniProtKB-ARBA"/>
</dbReference>
<feature type="domain" description="AAA+ ATPase" evidence="16">
    <location>
        <begin position="2790"/>
        <end position="2956"/>
    </location>
</feature>
<reference evidence="18" key="3">
    <citation type="submission" date="2021-02" db="UniProtKB">
        <authorList>
            <consortium name="EnsemblMetazoa"/>
        </authorList>
    </citation>
    <scope>IDENTIFICATION</scope>
    <source>
        <strain evidence="18">USDA</strain>
    </source>
</reference>
<dbReference type="GO" id="GO:0005938">
    <property type="term" value="C:cell cortex"/>
    <property type="evidence" value="ECO:0007669"/>
    <property type="project" value="UniProtKB-ARBA"/>
</dbReference>
<dbReference type="CTD" id="8231008"/>
<dbReference type="EMBL" id="AAZO01000719">
    <property type="status" value="NOT_ANNOTATED_CDS"/>
    <property type="molecule type" value="Genomic_DNA"/>
</dbReference>
<dbReference type="InterPro" id="IPR004273">
    <property type="entry name" value="Dynein_heavy_D6_P-loop"/>
</dbReference>
<dbReference type="GO" id="GO:0000776">
    <property type="term" value="C:kinetochore"/>
    <property type="evidence" value="ECO:0007669"/>
    <property type="project" value="UniProtKB-ARBA"/>
</dbReference>
<dbReference type="EnsemblMetazoa" id="PHUM061490-RA">
    <property type="protein sequence ID" value="PHUM061490-PA"/>
    <property type="gene ID" value="PHUM061490"/>
</dbReference>
<dbReference type="FunFam" id="3.40.50.300:FF:000517">
    <property type="entry name" value="Cytoplasmic dynein heavy chain 1"/>
    <property type="match status" value="1"/>
</dbReference>
<dbReference type="Gene3D" id="1.20.58.1120">
    <property type="match status" value="1"/>
</dbReference>
<evidence type="ECO:0000313" key="17">
    <source>
        <dbReference type="EMBL" id="EEB10742.1"/>
    </source>
</evidence>
<dbReference type="InterPro" id="IPR035699">
    <property type="entry name" value="AAA_6"/>
</dbReference>
<dbReference type="Pfam" id="PF12781">
    <property type="entry name" value="AAA_9"/>
    <property type="match status" value="1"/>
</dbReference>
<dbReference type="GO" id="GO:0008090">
    <property type="term" value="P:retrograde axonal transport"/>
    <property type="evidence" value="ECO:0007669"/>
    <property type="project" value="UniProtKB-ARBA"/>
</dbReference>
<dbReference type="Proteomes" id="UP000009046">
    <property type="component" value="Unassembled WGS sequence"/>
</dbReference>
<dbReference type="GO" id="GO:0005524">
    <property type="term" value="F:ATP binding"/>
    <property type="evidence" value="ECO:0007669"/>
    <property type="project" value="UniProtKB-KW"/>
</dbReference>
<dbReference type="FunFam" id="1.20.920.20:FF:000002">
    <property type="entry name" value="Cytoplasmic dynein 1 heavy chain"/>
    <property type="match status" value="1"/>
</dbReference>
<dbReference type="Gene3D" id="1.20.140.100">
    <property type="entry name" value="Dynein heavy chain, N-terminal domain 2"/>
    <property type="match status" value="1"/>
</dbReference>
<dbReference type="GO" id="GO:0051959">
    <property type="term" value="F:dynein light intermediate chain binding"/>
    <property type="evidence" value="ECO:0007669"/>
    <property type="project" value="InterPro"/>
</dbReference>
<dbReference type="GO" id="GO:0012505">
    <property type="term" value="C:endomembrane system"/>
    <property type="evidence" value="ECO:0007669"/>
    <property type="project" value="UniProtKB-ARBA"/>
</dbReference>
<dbReference type="InterPro" id="IPR041466">
    <property type="entry name" value="Dynein_AAA5_ext"/>
</dbReference>
<dbReference type="Gene3D" id="1.10.472.130">
    <property type="match status" value="1"/>
</dbReference>
<dbReference type="FunFam" id="1.20.140.100:FF:000002">
    <property type="entry name" value="Cytoplasmic dynein heavy chain 1"/>
    <property type="match status" value="1"/>
</dbReference>
<comment type="subcellular location">
    <subcellularLocation>
        <location evidence="1">Cytoplasm</location>
        <location evidence="1">Cytoskeleton</location>
    </subcellularLocation>
</comment>
<dbReference type="FunCoup" id="E0VBI6">
    <property type="interactions" value="1516"/>
</dbReference>
<dbReference type="OMA" id="NERQMTR"/>
<organism>
    <name type="scientific">Pediculus humanus subsp. corporis</name>
    <name type="common">Body louse</name>
    <dbReference type="NCBI Taxonomy" id="121224"/>
    <lineage>
        <taxon>Eukaryota</taxon>
        <taxon>Metazoa</taxon>
        <taxon>Ecdysozoa</taxon>
        <taxon>Arthropoda</taxon>
        <taxon>Hexapoda</taxon>
        <taxon>Insecta</taxon>
        <taxon>Pterygota</taxon>
        <taxon>Neoptera</taxon>
        <taxon>Paraneoptera</taxon>
        <taxon>Psocodea</taxon>
        <taxon>Troctomorpha</taxon>
        <taxon>Phthiraptera</taxon>
        <taxon>Anoplura</taxon>
        <taxon>Pediculidae</taxon>
        <taxon>Pediculus</taxon>
    </lineage>
</organism>
<dbReference type="Pfam" id="PF22597">
    <property type="entry name" value="DYN_lid"/>
    <property type="match status" value="1"/>
</dbReference>
<dbReference type="Gene3D" id="3.40.50.300">
    <property type="entry name" value="P-loop containing nucleotide triphosphate hydrolases"/>
    <property type="match status" value="5"/>
</dbReference>
<feature type="coiled-coil region" evidence="15">
    <location>
        <begin position="411"/>
        <end position="438"/>
    </location>
</feature>
<dbReference type="Pfam" id="PF03028">
    <property type="entry name" value="Dynein_heavy"/>
    <property type="match status" value="1"/>
</dbReference>
<dbReference type="InterPro" id="IPR024317">
    <property type="entry name" value="Dynein_heavy_chain_D4_dom"/>
</dbReference>